<evidence type="ECO:0000259" key="3">
    <source>
        <dbReference type="PROSITE" id="PS50888"/>
    </source>
</evidence>
<dbReference type="AlphaFoldDB" id="A0A6A6PWA7"/>
<evidence type="ECO:0000256" key="2">
    <source>
        <dbReference type="SAM" id="MobiDB-lite"/>
    </source>
</evidence>
<accession>A0A6A6PWA7</accession>
<feature type="region of interest" description="Disordered" evidence="2">
    <location>
        <begin position="222"/>
        <end position="246"/>
    </location>
</feature>
<feature type="compositionally biased region" description="Low complexity" evidence="2">
    <location>
        <begin position="179"/>
        <end position="192"/>
    </location>
</feature>
<proteinExistence type="predicted"/>
<dbReference type="PROSITE" id="PS50888">
    <property type="entry name" value="BHLH"/>
    <property type="match status" value="1"/>
</dbReference>
<feature type="compositionally biased region" description="Basic and acidic residues" evidence="2">
    <location>
        <begin position="52"/>
        <end position="64"/>
    </location>
</feature>
<dbReference type="RefSeq" id="XP_033590584.1">
    <property type="nucleotide sequence ID" value="XM_033730330.1"/>
</dbReference>
<evidence type="ECO:0000256" key="1">
    <source>
        <dbReference type="SAM" id="Coils"/>
    </source>
</evidence>
<dbReference type="InterPro" id="IPR036638">
    <property type="entry name" value="HLH_DNA-bd_sf"/>
</dbReference>
<dbReference type="GO" id="GO:0032933">
    <property type="term" value="P:SREBP signaling pathway"/>
    <property type="evidence" value="ECO:0007669"/>
    <property type="project" value="InterPro"/>
</dbReference>
<feature type="coiled-coil region" evidence="1">
    <location>
        <begin position="140"/>
        <end position="167"/>
    </location>
</feature>
<dbReference type="PANTHER" id="PTHR47336:SF2">
    <property type="entry name" value="TRANSCRIPTION FACTOR HMS1-RELATED"/>
    <property type="match status" value="1"/>
</dbReference>
<evidence type="ECO:0000313" key="5">
    <source>
        <dbReference type="Proteomes" id="UP000799767"/>
    </source>
</evidence>
<dbReference type="Proteomes" id="UP000799767">
    <property type="component" value="Unassembled WGS sequence"/>
</dbReference>
<feature type="region of interest" description="Disordered" evidence="2">
    <location>
        <begin position="1"/>
        <end position="80"/>
    </location>
</feature>
<dbReference type="SUPFAM" id="SSF47459">
    <property type="entry name" value="HLH, helix-loop-helix DNA-binding domain"/>
    <property type="match status" value="1"/>
</dbReference>
<dbReference type="GO" id="GO:0045944">
    <property type="term" value="P:positive regulation of transcription by RNA polymerase II"/>
    <property type="evidence" value="ECO:0007669"/>
    <property type="project" value="InterPro"/>
</dbReference>
<dbReference type="GeneID" id="54471332"/>
<dbReference type="EMBL" id="MU001634">
    <property type="protein sequence ID" value="KAF2484014.1"/>
    <property type="molecule type" value="Genomic_DNA"/>
</dbReference>
<keyword evidence="5" id="KW-1185">Reference proteome</keyword>
<gene>
    <name evidence="4" type="ORF">BDY17DRAFT_238236</name>
</gene>
<dbReference type="InterPro" id="IPR052099">
    <property type="entry name" value="Regulatory_TF_Diverse"/>
</dbReference>
<dbReference type="PANTHER" id="PTHR47336">
    <property type="entry name" value="TRANSCRIPTION FACTOR HMS1-RELATED"/>
    <property type="match status" value="1"/>
</dbReference>
<dbReference type="CDD" id="cd11399">
    <property type="entry name" value="bHLHzip_scHMS1_like"/>
    <property type="match status" value="1"/>
</dbReference>
<feature type="non-terminal residue" evidence="4">
    <location>
        <position position="813"/>
    </location>
</feature>
<dbReference type="Pfam" id="PF00010">
    <property type="entry name" value="HLH"/>
    <property type="match status" value="1"/>
</dbReference>
<protein>
    <recommendedName>
        <fullName evidence="3">BHLH domain-containing protein</fullName>
    </recommendedName>
</protein>
<dbReference type="Pfam" id="PF09427">
    <property type="entry name" value="DUF2014"/>
    <property type="match status" value="1"/>
</dbReference>
<dbReference type="GO" id="GO:0046983">
    <property type="term" value="F:protein dimerization activity"/>
    <property type="evidence" value="ECO:0007669"/>
    <property type="project" value="InterPro"/>
</dbReference>
<feature type="compositionally biased region" description="Polar residues" evidence="2">
    <location>
        <begin position="1"/>
        <end position="39"/>
    </location>
</feature>
<dbReference type="SMART" id="SM00353">
    <property type="entry name" value="HLH"/>
    <property type="match status" value="1"/>
</dbReference>
<name>A0A6A6PWA7_9PEZI</name>
<feature type="region of interest" description="Disordered" evidence="2">
    <location>
        <begin position="168"/>
        <end position="206"/>
    </location>
</feature>
<feature type="non-terminal residue" evidence="4">
    <location>
        <position position="1"/>
    </location>
</feature>
<reference evidence="4" key="1">
    <citation type="journal article" date="2020" name="Stud. Mycol.">
        <title>101 Dothideomycetes genomes: a test case for predicting lifestyles and emergence of pathogens.</title>
        <authorList>
            <person name="Haridas S."/>
            <person name="Albert R."/>
            <person name="Binder M."/>
            <person name="Bloem J."/>
            <person name="Labutti K."/>
            <person name="Salamov A."/>
            <person name="Andreopoulos B."/>
            <person name="Baker S."/>
            <person name="Barry K."/>
            <person name="Bills G."/>
            <person name="Bluhm B."/>
            <person name="Cannon C."/>
            <person name="Castanera R."/>
            <person name="Culley D."/>
            <person name="Daum C."/>
            <person name="Ezra D."/>
            <person name="Gonzalez J."/>
            <person name="Henrissat B."/>
            <person name="Kuo A."/>
            <person name="Liang C."/>
            <person name="Lipzen A."/>
            <person name="Lutzoni F."/>
            <person name="Magnuson J."/>
            <person name="Mondo S."/>
            <person name="Nolan M."/>
            <person name="Ohm R."/>
            <person name="Pangilinan J."/>
            <person name="Park H.-J."/>
            <person name="Ramirez L."/>
            <person name="Alfaro M."/>
            <person name="Sun H."/>
            <person name="Tritt A."/>
            <person name="Yoshinaga Y."/>
            <person name="Zwiers L.-H."/>
            <person name="Turgeon B."/>
            <person name="Goodwin S."/>
            <person name="Spatafora J."/>
            <person name="Crous P."/>
            <person name="Grigoriev I."/>
        </authorList>
    </citation>
    <scope>NUCLEOTIDE SEQUENCE</scope>
    <source>
        <strain evidence="4">CBS 113389</strain>
    </source>
</reference>
<dbReference type="InterPro" id="IPR019006">
    <property type="entry name" value="Sre1_C"/>
</dbReference>
<dbReference type="Gene3D" id="4.10.280.10">
    <property type="entry name" value="Helix-loop-helix DNA-binding domain"/>
    <property type="match status" value="1"/>
</dbReference>
<dbReference type="OrthoDB" id="2133190at2759"/>
<feature type="domain" description="BHLH" evidence="3">
    <location>
        <begin position="73"/>
        <end position="143"/>
    </location>
</feature>
<dbReference type="InterPro" id="IPR011598">
    <property type="entry name" value="bHLH_dom"/>
</dbReference>
<evidence type="ECO:0000313" key="4">
    <source>
        <dbReference type="EMBL" id="KAF2484014.1"/>
    </source>
</evidence>
<sequence>NDNFNVLPSAGTVSSNAPSLHYSPESSTQNRTSVSSNCSPDPPKKRGRKRKIDIEHEQRARNGDSQEDGEEPETKTSHNVIEKRYRNNLNDKIVALRNSVPSLRAMGRANRGDDNEDLEGLTPAHKLNKATVMAKATEYIHHLEKRNKTMADEMEVLKARLASVETAIGKSQERQASISSAAPAMNARPRNASSSSQAGAPNFLAPPQEQTRMNQQIAQQQYMQAQQQPNYARQPAPPVEAQNQPQQLNARRGAGVMNKVMVGAMAGLMVMEGVSESQYGDDGSNRALFAIPTGLFKRGEGAFMDAPAAISRQAALPLLKTVVVIGALLYLLVPLLTFSPRRKQKTRTSAVRLQHSPSLASPIEVRRKAWLTAIQSVWVPKHFLLEVVAVTLKMISLSLRRLIGSEAFNSLTGANKDDEIARIKGWDIAIDAQLAGGDQEVSYYRLLLTLMESGTLPDSPMRLMQKAVHFRVFFWEVGNAGYGNMIGFKQLTERVGKFYWESARRLHKELVHVTTQGRPDLEDEVDVLPDNLARLVELECEDVLSDEMIQRAWNLAWNKPSAYRTVVNTARDAVVEDHAIRSPLDAVAAWYANMTVDDTLAESLSDHTSSLDTEYYIGLAVSIAPPASATLARALAAKAILSATNRTANILAALDALPTTVPSSTSGELNVVTHVPATPDVRTALTLAKLLSLSHHSSPRLARSRALSTLATLHFPPSSFTLLTAVATFRLLRLLSAETTLLSTSSPVHGLEDLAASLRIWVGTSAGRMAGLDREACGALVELCLDVAKRMGGWDRDGRDSGYGSGSGSGSPV</sequence>
<keyword evidence="1" id="KW-0175">Coiled coil</keyword>
<organism evidence="4 5">
    <name type="scientific">Neohortaea acidophila</name>
    <dbReference type="NCBI Taxonomy" id="245834"/>
    <lineage>
        <taxon>Eukaryota</taxon>
        <taxon>Fungi</taxon>
        <taxon>Dikarya</taxon>
        <taxon>Ascomycota</taxon>
        <taxon>Pezizomycotina</taxon>
        <taxon>Dothideomycetes</taxon>
        <taxon>Dothideomycetidae</taxon>
        <taxon>Mycosphaerellales</taxon>
        <taxon>Teratosphaeriaceae</taxon>
        <taxon>Neohortaea</taxon>
    </lineage>
</organism>